<feature type="domain" description="Mechanosensitive ion channel MscS" evidence="9">
    <location>
        <begin position="348"/>
        <end position="413"/>
    </location>
</feature>
<feature type="transmembrane region" description="Helical" evidence="8">
    <location>
        <begin position="141"/>
        <end position="162"/>
    </location>
</feature>
<sequence length="564" mass="63263">MRIILIGLIGLFSVLAAKGQENETVFDSTQYRSRSAVIISKDTLFYLYDKINGISARERATLVNQRLQNIIASPTFVADSIMVEDLLDYSRITYKRELLVNITVNDAKWYGSPPSKTAADYHEKLVSKCGEVNSQRSLKDLLIQIGLSLLVLVIAIFIVKYVNRLFRWLAVKLHDQKGKKVKAFKIKDYEIMDENRSLSILQIALKAMRILLLLIVLYFTLPIILKIFPWTEGLADKLFGFVLDPVRAIMHAFIDYIPNLFTILVIVVIMRYITKGVSFMANEVQQGKLKISGFYPDWAVPTSRLINFILYVFMLVLVWPYLPGSDSAIFQGVSVFLGLLISMGSTSAISNIVSGLVITYMRPFKVGDRVRIGEVSGDIMEKTLLVTRIRTIKNEIITVPNSNILTGSTINYSVSSEQSAGLIIHTGITIGYDVPWRKVHEMLIEAASKTPHIEQTPAPFVLQTSLDDFYVAYQINAYTNVPSSQAMIYSDLHALIQDIFAKNGVEIMSPHYRAMREGPDTTPPVNGSIKTEAVKQQEEAAKERAEAAKTNEQKPDDGAPTESE</sequence>
<protein>
    <submittedName>
        <fullName evidence="11">Small-conductance mechanosensitive channel</fullName>
    </submittedName>
</protein>
<dbReference type="Gene3D" id="2.30.30.60">
    <property type="match status" value="1"/>
</dbReference>
<evidence type="ECO:0000256" key="3">
    <source>
        <dbReference type="ARBA" id="ARBA00022475"/>
    </source>
</evidence>
<dbReference type="Pfam" id="PF21082">
    <property type="entry name" value="MS_channel_3rd"/>
    <property type="match status" value="1"/>
</dbReference>
<dbReference type="SUPFAM" id="SSF50182">
    <property type="entry name" value="Sm-like ribonucleoproteins"/>
    <property type="match status" value="1"/>
</dbReference>
<dbReference type="EMBL" id="CP003156">
    <property type="protein sequence ID" value="AEV31126.1"/>
    <property type="molecule type" value="Genomic_DNA"/>
</dbReference>
<feature type="transmembrane region" description="Helical" evidence="8">
    <location>
        <begin position="248"/>
        <end position="270"/>
    </location>
</feature>
<dbReference type="InterPro" id="IPR045275">
    <property type="entry name" value="MscS_archaea/bacteria_type"/>
</dbReference>
<dbReference type="PANTHER" id="PTHR30221:SF18">
    <property type="entry name" value="SLL0590 PROTEIN"/>
    <property type="match status" value="1"/>
</dbReference>
<dbReference type="SUPFAM" id="SSF82689">
    <property type="entry name" value="Mechanosensitive channel protein MscS (YggB), C-terminal domain"/>
    <property type="match status" value="1"/>
</dbReference>
<dbReference type="RefSeq" id="WP_014200487.1">
    <property type="nucleotide sequence ID" value="NC_016599.1"/>
</dbReference>
<feature type="transmembrane region" description="Helical" evidence="8">
    <location>
        <begin position="328"/>
        <end position="361"/>
    </location>
</feature>
<dbReference type="InterPro" id="IPR023408">
    <property type="entry name" value="MscS_beta-dom_sf"/>
</dbReference>
<feature type="region of interest" description="Disordered" evidence="7">
    <location>
        <begin position="515"/>
        <end position="564"/>
    </location>
</feature>
<evidence type="ECO:0000256" key="8">
    <source>
        <dbReference type="SAM" id="Phobius"/>
    </source>
</evidence>
<evidence type="ECO:0000256" key="6">
    <source>
        <dbReference type="ARBA" id="ARBA00023136"/>
    </source>
</evidence>
<dbReference type="InterPro" id="IPR011066">
    <property type="entry name" value="MscS_channel_C_sf"/>
</dbReference>
<keyword evidence="6 8" id="KW-0472">Membrane</keyword>
<dbReference type="Pfam" id="PF00924">
    <property type="entry name" value="MS_channel_2nd"/>
    <property type="match status" value="1"/>
</dbReference>
<dbReference type="Proteomes" id="UP000005631">
    <property type="component" value="Chromosome"/>
</dbReference>
<evidence type="ECO:0000259" key="9">
    <source>
        <dbReference type="Pfam" id="PF00924"/>
    </source>
</evidence>
<evidence type="ECO:0000313" key="11">
    <source>
        <dbReference type="EMBL" id="AEV31126.1"/>
    </source>
</evidence>
<evidence type="ECO:0000256" key="4">
    <source>
        <dbReference type="ARBA" id="ARBA00022692"/>
    </source>
</evidence>
<dbReference type="AlphaFoldDB" id="G8R5X8"/>
<keyword evidence="3" id="KW-1003">Cell membrane</keyword>
<comment type="subcellular location">
    <subcellularLocation>
        <location evidence="1">Cell membrane</location>
        <topology evidence="1">Multi-pass membrane protein</topology>
    </subcellularLocation>
</comment>
<evidence type="ECO:0000313" key="12">
    <source>
        <dbReference type="Proteomes" id="UP000005631"/>
    </source>
</evidence>
<keyword evidence="12" id="KW-1185">Reference proteome</keyword>
<evidence type="ECO:0000256" key="1">
    <source>
        <dbReference type="ARBA" id="ARBA00004651"/>
    </source>
</evidence>
<dbReference type="InterPro" id="IPR049278">
    <property type="entry name" value="MS_channel_C"/>
</dbReference>
<evidence type="ECO:0000259" key="10">
    <source>
        <dbReference type="Pfam" id="PF21082"/>
    </source>
</evidence>
<feature type="transmembrane region" description="Helical" evidence="8">
    <location>
        <begin position="305"/>
        <end position="322"/>
    </location>
</feature>
<dbReference type="Gene3D" id="3.30.70.100">
    <property type="match status" value="1"/>
</dbReference>
<dbReference type="HOGENOM" id="CLU_032048_1_0_10"/>
<gene>
    <name evidence="11" type="ordered locus">Oweho_0104</name>
</gene>
<feature type="transmembrane region" description="Helical" evidence="8">
    <location>
        <begin position="210"/>
        <end position="228"/>
    </location>
</feature>
<comment type="similarity">
    <text evidence="2">Belongs to the MscS (TC 1.A.23) family.</text>
</comment>
<dbReference type="KEGG" id="oho:Oweho_0104"/>
<dbReference type="PANTHER" id="PTHR30221">
    <property type="entry name" value="SMALL-CONDUCTANCE MECHANOSENSITIVE CHANNEL"/>
    <property type="match status" value="1"/>
</dbReference>
<evidence type="ECO:0000256" key="5">
    <source>
        <dbReference type="ARBA" id="ARBA00022989"/>
    </source>
</evidence>
<dbReference type="STRING" id="926562.Oweho_0104"/>
<accession>G8R5X8</accession>
<reference evidence="11 12" key="1">
    <citation type="journal article" date="2012" name="Stand. Genomic Sci.">
        <title>Genome sequence of the orange-pigmented seawater bacterium Owenweeksia hongkongensis type strain (UST20020801(T)).</title>
        <authorList>
            <person name="Riedel T."/>
            <person name="Held B."/>
            <person name="Nolan M."/>
            <person name="Lucas S."/>
            <person name="Lapidus A."/>
            <person name="Tice H."/>
            <person name="Del Rio T.G."/>
            <person name="Cheng J.F."/>
            <person name="Han C."/>
            <person name="Tapia R."/>
            <person name="Goodwin L.A."/>
            <person name="Pitluck S."/>
            <person name="Liolios K."/>
            <person name="Mavromatis K."/>
            <person name="Pagani I."/>
            <person name="Ivanova N."/>
            <person name="Mikhailova N."/>
            <person name="Pati A."/>
            <person name="Chen A."/>
            <person name="Palaniappan K."/>
            <person name="Rohde M."/>
            <person name="Tindall B.J."/>
            <person name="Detter J.C."/>
            <person name="Goker M."/>
            <person name="Woyke T."/>
            <person name="Bristow J."/>
            <person name="Eisen J.A."/>
            <person name="Markowitz V."/>
            <person name="Hugenholtz P."/>
            <person name="Klenk H.P."/>
            <person name="Kyrpides N.C."/>
        </authorList>
    </citation>
    <scope>NUCLEOTIDE SEQUENCE</scope>
    <source>
        <strain evidence="12">DSM 17368 / JCM 12287 / NRRL B-23963</strain>
    </source>
</reference>
<dbReference type="Gene3D" id="1.10.287.1260">
    <property type="match status" value="1"/>
</dbReference>
<evidence type="ECO:0000256" key="7">
    <source>
        <dbReference type="SAM" id="MobiDB-lite"/>
    </source>
</evidence>
<feature type="domain" description="Mechanosensitive ion channel MscS C-terminal" evidence="10">
    <location>
        <begin position="428"/>
        <end position="507"/>
    </location>
</feature>
<dbReference type="GO" id="GO:0008381">
    <property type="term" value="F:mechanosensitive monoatomic ion channel activity"/>
    <property type="evidence" value="ECO:0007669"/>
    <property type="project" value="InterPro"/>
</dbReference>
<dbReference type="InterPro" id="IPR006685">
    <property type="entry name" value="MscS_channel_2nd"/>
</dbReference>
<dbReference type="eggNOG" id="COG3264">
    <property type="taxonomic scope" value="Bacteria"/>
</dbReference>
<proteinExistence type="inferred from homology"/>
<dbReference type="GO" id="GO:0005886">
    <property type="term" value="C:plasma membrane"/>
    <property type="evidence" value="ECO:0007669"/>
    <property type="project" value="UniProtKB-SubCell"/>
</dbReference>
<dbReference type="InterPro" id="IPR010920">
    <property type="entry name" value="LSM_dom_sf"/>
</dbReference>
<organism evidence="11 12">
    <name type="scientific">Owenweeksia hongkongensis (strain DSM 17368 / CIP 108786 / JCM 12287 / NRRL B-23963 / UST20020801)</name>
    <dbReference type="NCBI Taxonomy" id="926562"/>
    <lineage>
        <taxon>Bacteria</taxon>
        <taxon>Pseudomonadati</taxon>
        <taxon>Bacteroidota</taxon>
        <taxon>Flavobacteriia</taxon>
        <taxon>Flavobacteriales</taxon>
        <taxon>Owenweeksiaceae</taxon>
        <taxon>Owenweeksia</taxon>
    </lineage>
</organism>
<name>G8R5X8_OWEHD</name>
<keyword evidence="5 8" id="KW-1133">Transmembrane helix</keyword>
<feature type="compositionally biased region" description="Basic and acidic residues" evidence="7">
    <location>
        <begin position="532"/>
        <end position="557"/>
    </location>
</feature>
<keyword evidence="4 8" id="KW-0812">Transmembrane</keyword>
<dbReference type="PATRIC" id="fig|926562.3.peg.105"/>
<evidence type="ECO:0000256" key="2">
    <source>
        <dbReference type="ARBA" id="ARBA00008017"/>
    </source>
</evidence>